<dbReference type="GO" id="GO:0016491">
    <property type="term" value="F:oxidoreductase activity"/>
    <property type="evidence" value="ECO:0007669"/>
    <property type="project" value="UniProtKB-KW"/>
</dbReference>
<evidence type="ECO:0000259" key="7">
    <source>
        <dbReference type="PROSITE" id="PS51384"/>
    </source>
</evidence>
<dbReference type="InterPro" id="IPR008333">
    <property type="entry name" value="Cbr1-like_FAD-bd_dom"/>
</dbReference>
<comment type="similarity">
    <text evidence="2">Belongs to the flavoprotein pyridine nucleotide cytochrome reductase family.</text>
</comment>
<dbReference type="Gene3D" id="2.40.30.10">
    <property type="entry name" value="Translation factors"/>
    <property type="match status" value="1"/>
</dbReference>
<dbReference type="SUPFAM" id="SSF63380">
    <property type="entry name" value="Riboflavin synthase domain-like"/>
    <property type="match status" value="1"/>
</dbReference>
<feature type="non-terminal residue" evidence="8">
    <location>
        <position position="313"/>
    </location>
</feature>
<keyword evidence="5" id="KW-0560">Oxidoreductase</keyword>
<dbReference type="SUPFAM" id="SSF52343">
    <property type="entry name" value="Ferredoxin reductase-like, C-terminal NADP-linked domain"/>
    <property type="match status" value="1"/>
</dbReference>
<evidence type="ECO:0000256" key="1">
    <source>
        <dbReference type="ARBA" id="ARBA00001974"/>
    </source>
</evidence>
<feature type="binding site" evidence="6">
    <location>
        <position position="148"/>
    </location>
    <ligand>
        <name>FAD</name>
        <dbReference type="ChEBI" id="CHEBI:57692"/>
    </ligand>
</feature>
<evidence type="ECO:0000313" key="9">
    <source>
        <dbReference type="Proteomes" id="UP000736164"/>
    </source>
</evidence>
<evidence type="ECO:0000256" key="3">
    <source>
        <dbReference type="ARBA" id="ARBA00022630"/>
    </source>
</evidence>
<evidence type="ECO:0000313" key="8">
    <source>
        <dbReference type="EMBL" id="MBN3313240.1"/>
    </source>
</evidence>
<keyword evidence="3 6" id="KW-0285">Flavoprotein</keyword>
<dbReference type="InterPro" id="IPR039261">
    <property type="entry name" value="FNR_nucleotide-bd"/>
</dbReference>
<dbReference type="InterPro" id="IPR001433">
    <property type="entry name" value="OxRdtase_FAD/NAD-bd"/>
</dbReference>
<proteinExistence type="inferred from homology"/>
<feature type="binding site" evidence="6">
    <location>
        <position position="156"/>
    </location>
    <ligand>
        <name>FAD</name>
        <dbReference type="ChEBI" id="CHEBI:57692"/>
    </ligand>
</feature>
<name>A0A8J7NJQ1_ATRSP</name>
<dbReference type="Pfam" id="PF09791">
    <property type="entry name" value="Oxidored-like"/>
    <property type="match status" value="1"/>
</dbReference>
<dbReference type="CDD" id="cd06183">
    <property type="entry name" value="cyt_b5_reduct_like"/>
    <property type="match status" value="1"/>
</dbReference>
<dbReference type="InterPro" id="IPR017927">
    <property type="entry name" value="FAD-bd_FR_type"/>
</dbReference>
<organism evidence="8 9">
    <name type="scientific">Atractosteus spatula</name>
    <name type="common">Alligator gar</name>
    <name type="synonym">Lepisosteus spatula</name>
    <dbReference type="NCBI Taxonomy" id="7917"/>
    <lineage>
        <taxon>Eukaryota</taxon>
        <taxon>Metazoa</taxon>
        <taxon>Chordata</taxon>
        <taxon>Craniata</taxon>
        <taxon>Vertebrata</taxon>
        <taxon>Euteleostomi</taxon>
        <taxon>Actinopterygii</taxon>
        <taxon>Neopterygii</taxon>
        <taxon>Holostei</taxon>
        <taxon>Semionotiformes</taxon>
        <taxon>Lepisosteidae</taxon>
        <taxon>Atractosteus</taxon>
    </lineage>
</organism>
<feature type="binding site" evidence="6">
    <location>
        <position position="131"/>
    </location>
    <ligand>
        <name>FAD</name>
        <dbReference type="ChEBI" id="CHEBI:57692"/>
    </ligand>
</feature>
<dbReference type="InterPro" id="IPR001834">
    <property type="entry name" value="CBR-like"/>
</dbReference>
<reference evidence="8" key="1">
    <citation type="journal article" date="2021" name="Cell">
        <title>Tracing the genetic footprints of vertebrate landing in non-teleost ray-finned fishes.</title>
        <authorList>
            <person name="Bi X."/>
            <person name="Wang K."/>
            <person name="Yang L."/>
            <person name="Pan H."/>
            <person name="Jiang H."/>
            <person name="Wei Q."/>
            <person name="Fang M."/>
            <person name="Yu H."/>
            <person name="Zhu C."/>
            <person name="Cai Y."/>
            <person name="He Y."/>
            <person name="Gan X."/>
            <person name="Zeng H."/>
            <person name="Yu D."/>
            <person name="Zhu Y."/>
            <person name="Jiang H."/>
            <person name="Qiu Q."/>
            <person name="Yang H."/>
            <person name="Zhang Y.E."/>
            <person name="Wang W."/>
            <person name="Zhu M."/>
            <person name="He S."/>
            <person name="Zhang G."/>
        </authorList>
    </citation>
    <scope>NUCLEOTIDE SEQUENCE</scope>
    <source>
        <strain evidence="8">Allg_001</strain>
    </source>
</reference>
<dbReference type="EMBL" id="JAAWVO010011080">
    <property type="protein sequence ID" value="MBN3313240.1"/>
    <property type="molecule type" value="Genomic_DNA"/>
</dbReference>
<comment type="cofactor">
    <cofactor evidence="1 6">
        <name>FAD</name>
        <dbReference type="ChEBI" id="CHEBI:57692"/>
    </cofactor>
</comment>
<dbReference type="PRINTS" id="PR00406">
    <property type="entry name" value="CYTB5RDTASE"/>
</dbReference>
<dbReference type="Gene3D" id="3.40.50.80">
    <property type="entry name" value="Nucleotide-binding domain of ferredoxin-NADP reductase (FNR) module"/>
    <property type="match status" value="1"/>
</dbReference>
<feature type="binding site" evidence="6">
    <location>
        <position position="129"/>
    </location>
    <ligand>
        <name>FAD</name>
        <dbReference type="ChEBI" id="CHEBI:57692"/>
    </ligand>
</feature>
<feature type="binding site" evidence="6">
    <location>
        <position position="146"/>
    </location>
    <ligand>
        <name>FAD</name>
        <dbReference type="ChEBI" id="CHEBI:57692"/>
    </ligand>
</feature>
<dbReference type="Proteomes" id="UP000736164">
    <property type="component" value="Unassembled WGS sequence"/>
</dbReference>
<accession>A0A8J7NJQ1</accession>
<keyword evidence="4 6" id="KW-0274">FAD</keyword>
<evidence type="ECO:0000256" key="5">
    <source>
        <dbReference type="ARBA" id="ARBA00023002"/>
    </source>
</evidence>
<sequence length="313" mass="35732">MHREDEEEEEEEESAWARLRPREPLASECCGSGCRPCVFDTYRQQLDSWTRARAGGDISLLRGDGRPAARNEAILSTDSFSAFQLESVEVLTEDTCLYRFKLPVSASLGLGLGQHLVLRSNVEGLEVQRAYTPVSPIHAEGYCEFLIKLRQDGMMSRYIKTWKEGDLVEWRGPFGGFPFGQLLMIASGTGIAPMIPLLQHITDNEEDETFVTLVCCFRTYKDIYMKTFLQEQSRFWNVNTFFVLSKQESLDSLPWSYREKTHLGRLNLDTLKTVAESCKKSPFALICGSVTFNEDVFNFLRSIGLKEDSCYRF</sequence>
<dbReference type="Pfam" id="PF00175">
    <property type="entry name" value="NAD_binding_1"/>
    <property type="match status" value="1"/>
</dbReference>
<evidence type="ECO:0000256" key="4">
    <source>
        <dbReference type="ARBA" id="ARBA00022827"/>
    </source>
</evidence>
<dbReference type="Pfam" id="PF00970">
    <property type="entry name" value="FAD_binding_6"/>
    <property type="match status" value="1"/>
</dbReference>
<evidence type="ECO:0000256" key="2">
    <source>
        <dbReference type="ARBA" id="ARBA00006105"/>
    </source>
</evidence>
<feature type="binding site" evidence="6">
    <location>
        <position position="155"/>
    </location>
    <ligand>
        <name>FAD</name>
        <dbReference type="ChEBI" id="CHEBI:57692"/>
    </ligand>
</feature>
<dbReference type="PROSITE" id="PS51384">
    <property type="entry name" value="FAD_FR"/>
    <property type="match status" value="1"/>
</dbReference>
<protein>
    <submittedName>
        <fullName evidence="8">NB5R5 protein</fullName>
    </submittedName>
</protein>
<feature type="domain" description="FAD-binding FR-type" evidence="7">
    <location>
        <begin position="78"/>
        <end position="180"/>
    </location>
</feature>
<dbReference type="InterPro" id="IPR019180">
    <property type="entry name" value="Oxidoreductase-like_N"/>
</dbReference>
<keyword evidence="9" id="KW-1185">Reference proteome</keyword>
<gene>
    <name evidence="8" type="primary">Cyb5rl</name>
    <name evidence="8" type="ORF">GTO95_0013190</name>
</gene>
<feature type="non-terminal residue" evidence="8">
    <location>
        <position position="1"/>
    </location>
</feature>
<dbReference type="PANTHER" id="PTHR19370:SF184">
    <property type="entry name" value="NADH-CYTOCHROME B5 REDUCTASE-LIKE"/>
    <property type="match status" value="1"/>
</dbReference>
<dbReference type="PANTHER" id="PTHR19370">
    <property type="entry name" value="NADH-CYTOCHROME B5 REDUCTASE"/>
    <property type="match status" value="1"/>
</dbReference>
<comment type="caution">
    <text evidence="8">The sequence shown here is derived from an EMBL/GenBank/DDBJ whole genome shotgun (WGS) entry which is preliminary data.</text>
</comment>
<evidence type="ECO:0000256" key="6">
    <source>
        <dbReference type="PIRSR" id="PIRSR601834-1"/>
    </source>
</evidence>
<dbReference type="InterPro" id="IPR017938">
    <property type="entry name" value="Riboflavin_synthase-like_b-brl"/>
</dbReference>
<dbReference type="AlphaFoldDB" id="A0A8J7NJQ1"/>